<dbReference type="OrthoDB" id="290728at2"/>
<dbReference type="AlphaFoldDB" id="A0A5C6BY80"/>
<evidence type="ECO:0000256" key="2">
    <source>
        <dbReference type="SAM" id="SignalP"/>
    </source>
</evidence>
<reference evidence="3 4" key="1">
    <citation type="journal article" date="2020" name="Antonie Van Leeuwenhoek">
        <title>Rhodopirellula heiligendammensis sp. nov., Rhodopirellula pilleata sp. nov., and Rhodopirellula solitaria sp. nov. isolated from natural or artificial marine surfaces in Northern Germany and California, USA, and emended description of the genus Rhodopirellula.</title>
        <authorList>
            <person name="Kallscheuer N."/>
            <person name="Wiegand S."/>
            <person name="Jogler M."/>
            <person name="Boedeker C."/>
            <person name="Peeters S.H."/>
            <person name="Rast P."/>
            <person name="Heuer A."/>
            <person name="Jetten M.S.M."/>
            <person name="Rohde M."/>
            <person name="Jogler C."/>
        </authorList>
    </citation>
    <scope>NUCLEOTIDE SEQUENCE [LARGE SCALE GENOMIC DNA]</scope>
    <source>
        <strain evidence="3 4">Poly21</strain>
    </source>
</reference>
<dbReference type="Proteomes" id="UP000319908">
    <property type="component" value="Unassembled WGS sequence"/>
</dbReference>
<keyword evidence="4" id="KW-1185">Reference proteome</keyword>
<keyword evidence="1" id="KW-0175">Coiled coil</keyword>
<evidence type="ECO:0000256" key="1">
    <source>
        <dbReference type="SAM" id="Coils"/>
    </source>
</evidence>
<keyword evidence="2" id="KW-0732">Signal</keyword>
<comment type="caution">
    <text evidence="3">The sequence shown here is derived from an EMBL/GenBank/DDBJ whole genome shotgun (WGS) entry which is preliminary data.</text>
</comment>
<evidence type="ECO:0000313" key="4">
    <source>
        <dbReference type="Proteomes" id="UP000319908"/>
    </source>
</evidence>
<proteinExistence type="predicted"/>
<sequence>MKISILATSACLLLVPHAIAQDEPRLSKDAAGAPASAPATNVANPFELNVPSGGGMGSMMGMDGSMMGDGYGDMGMGSMGYGDMSGGSEPAFSNEQLFRYRLRTAISQISDAENADEKAALLKYTQAALQEQYDAMIARRTKDLNRLQEKLTRLEEDLRKRAAAKDRVVKLQMQSVILAAEGLLDLNSLQSSGNNGYGGEMDMGMGMMGN</sequence>
<organism evidence="3 4">
    <name type="scientific">Allorhodopirellula heiligendammensis</name>
    <dbReference type="NCBI Taxonomy" id="2714739"/>
    <lineage>
        <taxon>Bacteria</taxon>
        <taxon>Pseudomonadati</taxon>
        <taxon>Planctomycetota</taxon>
        <taxon>Planctomycetia</taxon>
        <taxon>Pirellulales</taxon>
        <taxon>Pirellulaceae</taxon>
        <taxon>Allorhodopirellula</taxon>
    </lineage>
</organism>
<name>A0A5C6BY80_9BACT</name>
<dbReference type="RefSeq" id="WP_146407915.1">
    <property type="nucleotide sequence ID" value="NZ_SJPU01000002.1"/>
</dbReference>
<feature type="chain" id="PRO_5022989785" evidence="2">
    <location>
        <begin position="21"/>
        <end position="210"/>
    </location>
</feature>
<dbReference type="EMBL" id="SJPU01000002">
    <property type="protein sequence ID" value="TWU16216.1"/>
    <property type="molecule type" value="Genomic_DNA"/>
</dbReference>
<protein>
    <submittedName>
        <fullName evidence="3">Uncharacterized protein</fullName>
    </submittedName>
</protein>
<accession>A0A5C6BY80</accession>
<evidence type="ECO:0000313" key="3">
    <source>
        <dbReference type="EMBL" id="TWU16216.1"/>
    </source>
</evidence>
<feature type="coiled-coil region" evidence="1">
    <location>
        <begin position="137"/>
        <end position="174"/>
    </location>
</feature>
<feature type="signal peptide" evidence="2">
    <location>
        <begin position="1"/>
        <end position="20"/>
    </location>
</feature>
<gene>
    <name evidence="3" type="ORF">Poly21_34210</name>
</gene>